<evidence type="ECO:0000313" key="2">
    <source>
        <dbReference type="Proteomes" id="UP000030687"/>
    </source>
</evidence>
<proteinExistence type="predicted"/>
<dbReference type="KEGG" id="cic:CICLE_v10013284mg"/>
<dbReference type="EMBL" id="KI536861">
    <property type="protein sequence ID" value="ESR42114.1"/>
    <property type="molecule type" value="Genomic_DNA"/>
</dbReference>
<evidence type="ECO:0000313" key="1">
    <source>
        <dbReference type="EMBL" id="ESR42114.1"/>
    </source>
</evidence>
<dbReference type="AlphaFoldDB" id="V4URF2"/>
<dbReference type="Proteomes" id="UP000030687">
    <property type="component" value="Unassembled WGS sequence"/>
</dbReference>
<keyword evidence="2" id="KW-1185">Reference proteome</keyword>
<dbReference type="Gramene" id="ESR42114">
    <property type="protein sequence ID" value="ESR42114"/>
    <property type="gene ID" value="CICLE_v10013284mg"/>
</dbReference>
<dbReference type="InParanoid" id="V4URF2"/>
<organism evidence="1 2">
    <name type="scientific">Citrus clementina</name>
    <name type="common">Clementine</name>
    <name type="synonym">Citrus deliciosa x Citrus sinensis</name>
    <dbReference type="NCBI Taxonomy" id="85681"/>
    <lineage>
        <taxon>Eukaryota</taxon>
        <taxon>Viridiplantae</taxon>
        <taxon>Streptophyta</taxon>
        <taxon>Embryophyta</taxon>
        <taxon>Tracheophyta</taxon>
        <taxon>Spermatophyta</taxon>
        <taxon>Magnoliopsida</taxon>
        <taxon>eudicotyledons</taxon>
        <taxon>Gunneridae</taxon>
        <taxon>Pentapetalae</taxon>
        <taxon>rosids</taxon>
        <taxon>malvids</taxon>
        <taxon>Sapindales</taxon>
        <taxon>Rutaceae</taxon>
        <taxon>Aurantioideae</taxon>
        <taxon>Citrus</taxon>
    </lineage>
</organism>
<gene>
    <name evidence="1" type="ORF">CICLE_v10013284mg</name>
</gene>
<name>V4URF2_CITCL</name>
<reference evidence="1 2" key="1">
    <citation type="submission" date="2013-10" db="EMBL/GenBank/DDBJ databases">
        <authorList>
            <consortium name="International Citrus Genome Consortium"/>
            <person name="Jenkins J."/>
            <person name="Schmutz J."/>
            <person name="Prochnik S."/>
            <person name="Rokhsar D."/>
            <person name="Gmitter F."/>
            <person name="Ollitrault P."/>
            <person name="Machado M."/>
            <person name="Talon M."/>
            <person name="Wincker P."/>
            <person name="Jaillon O."/>
            <person name="Morgante M."/>
        </authorList>
    </citation>
    <scope>NUCLEOTIDE SEQUENCE</scope>
    <source>
        <strain evidence="2">cv. Clemenules</strain>
    </source>
</reference>
<sequence>MCLFSIMNIHYSPRSKFKNQNTNKTKYLSEKENTYVLCYDFEVISIIRIKKKIHGGFKICQQPTSNTQN</sequence>
<protein>
    <submittedName>
        <fullName evidence="1">Uncharacterized protein</fullName>
    </submittedName>
</protein>
<accession>V4URF2</accession>